<dbReference type="InterPro" id="IPR029044">
    <property type="entry name" value="Nucleotide-diphossugar_trans"/>
</dbReference>
<gene>
    <name evidence="2" type="ORF">U2150_07720</name>
</gene>
<dbReference type="Gene3D" id="3.90.550.10">
    <property type="entry name" value="Spore Coat Polysaccharide Biosynthesis Protein SpsA, Chain A"/>
    <property type="match status" value="1"/>
</dbReference>
<comment type="caution">
    <text evidence="2">The sequence shown here is derived from an EMBL/GenBank/DDBJ whole genome shotgun (WGS) entry which is preliminary data.</text>
</comment>
<evidence type="ECO:0000313" key="2">
    <source>
        <dbReference type="EMBL" id="MEJ8543371.1"/>
    </source>
</evidence>
<dbReference type="Proteomes" id="UP001369247">
    <property type="component" value="Unassembled WGS sequence"/>
</dbReference>
<organism evidence="2 3">
    <name type="scientific">Methanothermobacter wolfeii</name>
    <name type="common">Methanobacterium wolfei</name>
    <dbReference type="NCBI Taxonomy" id="145261"/>
    <lineage>
        <taxon>Archaea</taxon>
        <taxon>Methanobacteriati</taxon>
        <taxon>Methanobacteriota</taxon>
        <taxon>Methanomada group</taxon>
        <taxon>Methanobacteria</taxon>
        <taxon>Methanobacteriales</taxon>
        <taxon>Methanobacteriaceae</taxon>
        <taxon>Methanothermobacter</taxon>
    </lineage>
</organism>
<evidence type="ECO:0000313" key="3">
    <source>
        <dbReference type="Proteomes" id="UP001369247"/>
    </source>
</evidence>
<feature type="domain" description="Glycosyltransferase 2-like" evidence="1">
    <location>
        <begin position="4"/>
        <end position="49"/>
    </location>
</feature>
<dbReference type="RefSeq" id="WP_340222534.1">
    <property type="nucleotide sequence ID" value="NZ_JAXUHJ010000014.1"/>
</dbReference>
<evidence type="ECO:0000259" key="1">
    <source>
        <dbReference type="Pfam" id="PF00535"/>
    </source>
</evidence>
<sequence length="63" mass="6578">MLVSIGIPALNEEGVVGRTIRSVSLEKIREMGYGVELLVIDNESEDGTAMAAGAGFLAGLISR</sequence>
<proteinExistence type="predicted"/>
<name>A0ABU8TXD3_METWO</name>
<reference evidence="2 3" key="1">
    <citation type="submission" date="2023-12" db="EMBL/GenBank/DDBJ databases">
        <title>Phenotypic and Genomic Characterization of Methanothermobacter wolfeii Strain BSEL, a CO2-Capturing Archaeon with Minimal Nutrient Requirements.</title>
        <authorList>
            <person name="Ale Enriquez F."/>
            <person name="Ahring B.K."/>
        </authorList>
    </citation>
    <scope>NUCLEOTIDE SEQUENCE [LARGE SCALE GENOMIC DNA]</scope>
    <source>
        <strain evidence="2 3">BSEL-1</strain>
    </source>
</reference>
<dbReference type="SUPFAM" id="SSF53448">
    <property type="entry name" value="Nucleotide-diphospho-sugar transferases"/>
    <property type="match status" value="1"/>
</dbReference>
<protein>
    <submittedName>
        <fullName evidence="2">Glycosyltransferase</fullName>
    </submittedName>
</protein>
<dbReference type="EMBL" id="JAXUHJ010000014">
    <property type="protein sequence ID" value="MEJ8543371.1"/>
    <property type="molecule type" value="Genomic_DNA"/>
</dbReference>
<dbReference type="InterPro" id="IPR001173">
    <property type="entry name" value="Glyco_trans_2-like"/>
</dbReference>
<dbReference type="Pfam" id="PF00535">
    <property type="entry name" value="Glycos_transf_2"/>
    <property type="match status" value="1"/>
</dbReference>
<accession>A0ABU8TXD3</accession>
<keyword evidence="3" id="KW-1185">Reference proteome</keyword>